<accession>A0A8S9J9H0</accession>
<keyword evidence="4 6" id="KW-1133">Transmembrane helix</keyword>
<keyword evidence="3 6" id="KW-0812">Transmembrane</keyword>
<dbReference type="Proteomes" id="UP000712281">
    <property type="component" value="Unassembled WGS sequence"/>
</dbReference>
<sequence length="108" mass="12607">MSFFVVLWNLFSGFLIPRPQIPIWWRWYYWATPVAWTLYGIITSQVGDKDSIVQITGVGDMSLKTLLKNGFGFEHDFLPVVAAVHIAWILLFAFVFAYGIKFLNFQRR</sequence>
<protein>
    <recommendedName>
        <fullName evidence="7">ABC-2 type transporter transmembrane domain-containing protein</fullName>
    </recommendedName>
</protein>
<keyword evidence="2" id="KW-0813">Transport</keyword>
<reference evidence="8" key="1">
    <citation type="submission" date="2019-12" db="EMBL/GenBank/DDBJ databases">
        <title>Genome sequencing and annotation of Brassica cretica.</title>
        <authorList>
            <person name="Studholme D.J."/>
            <person name="Sarris P.F."/>
        </authorList>
    </citation>
    <scope>NUCLEOTIDE SEQUENCE</scope>
    <source>
        <strain evidence="8">PFS-001/15</strain>
        <tissue evidence="8">Leaf</tissue>
    </source>
</reference>
<name>A0A8S9J9H0_BRACR</name>
<evidence type="ECO:0000256" key="1">
    <source>
        <dbReference type="ARBA" id="ARBA00004141"/>
    </source>
</evidence>
<evidence type="ECO:0000313" key="8">
    <source>
        <dbReference type="EMBL" id="KAF2578901.1"/>
    </source>
</evidence>
<keyword evidence="5 6" id="KW-0472">Membrane</keyword>
<comment type="subcellular location">
    <subcellularLocation>
        <location evidence="1">Membrane</location>
        <topology evidence="1">Multi-pass membrane protein</topology>
    </subcellularLocation>
</comment>
<dbReference type="InterPro" id="IPR013525">
    <property type="entry name" value="ABC2_TM"/>
</dbReference>
<dbReference type="AlphaFoldDB" id="A0A8S9J9H0"/>
<dbReference type="GO" id="GO:0005886">
    <property type="term" value="C:plasma membrane"/>
    <property type="evidence" value="ECO:0007669"/>
    <property type="project" value="UniProtKB-ARBA"/>
</dbReference>
<proteinExistence type="predicted"/>
<evidence type="ECO:0000256" key="5">
    <source>
        <dbReference type="ARBA" id="ARBA00023136"/>
    </source>
</evidence>
<comment type="caution">
    <text evidence="8">The sequence shown here is derived from an EMBL/GenBank/DDBJ whole genome shotgun (WGS) entry which is preliminary data.</text>
</comment>
<dbReference type="PANTHER" id="PTHR19241">
    <property type="entry name" value="ATP-BINDING CASSETTE TRANSPORTER"/>
    <property type="match status" value="1"/>
</dbReference>
<gene>
    <name evidence="8" type="ORF">F2Q68_00001477</name>
</gene>
<feature type="domain" description="ABC-2 type transporter transmembrane" evidence="7">
    <location>
        <begin position="1"/>
        <end position="44"/>
    </location>
</feature>
<evidence type="ECO:0000256" key="2">
    <source>
        <dbReference type="ARBA" id="ARBA00022448"/>
    </source>
</evidence>
<dbReference type="GO" id="GO:0140359">
    <property type="term" value="F:ABC-type transporter activity"/>
    <property type="evidence" value="ECO:0007669"/>
    <property type="project" value="InterPro"/>
</dbReference>
<evidence type="ECO:0000313" key="9">
    <source>
        <dbReference type="Proteomes" id="UP000712281"/>
    </source>
</evidence>
<organism evidence="8 9">
    <name type="scientific">Brassica cretica</name>
    <name type="common">Mustard</name>
    <dbReference type="NCBI Taxonomy" id="69181"/>
    <lineage>
        <taxon>Eukaryota</taxon>
        <taxon>Viridiplantae</taxon>
        <taxon>Streptophyta</taxon>
        <taxon>Embryophyta</taxon>
        <taxon>Tracheophyta</taxon>
        <taxon>Spermatophyta</taxon>
        <taxon>Magnoliopsida</taxon>
        <taxon>eudicotyledons</taxon>
        <taxon>Gunneridae</taxon>
        <taxon>Pentapetalae</taxon>
        <taxon>rosids</taxon>
        <taxon>malvids</taxon>
        <taxon>Brassicales</taxon>
        <taxon>Brassicaceae</taxon>
        <taxon>Brassiceae</taxon>
        <taxon>Brassica</taxon>
    </lineage>
</organism>
<evidence type="ECO:0000259" key="7">
    <source>
        <dbReference type="Pfam" id="PF01061"/>
    </source>
</evidence>
<evidence type="ECO:0000256" key="3">
    <source>
        <dbReference type="ARBA" id="ARBA00022692"/>
    </source>
</evidence>
<dbReference type="Pfam" id="PF01061">
    <property type="entry name" value="ABC2_membrane"/>
    <property type="match status" value="1"/>
</dbReference>
<evidence type="ECO:0000256" key="4">
    <source>
        <dbReference type="ARBA" id="ARBA00022989"/>
    </source>
</evidence>
<dbReference type="EMBL" id="QGKW02001660">
    <property type="protein sequence ID" value="KAF2578901.1"/>
    <property type="molecule type" value="Genomic_DNA"/>
</dbReference>
<feature type="transmembrane region" description="Helical" evidence="6">
    <location>
        <begin position="77"/>
        <end position="100"/>
    </location>
</feature>
<evidence type="ECO:0000256" key="6">
    <source>
        <dbReference type="SAM" id="Phobius"/>
    </source>
</evidence>